<organism evidence="1 2">
    <name type="scientific">Selenomonas ruminantium subsp. lactilytica (strain NBRC 103574 / TAM6421)</name>
    <dbReference type="NCBI Taxonomy" id="927704"/>
    <lineage>
        <taxon>Bacteria</taxon>
        <taxon>Bacillati</taxon>
        <taxon>Bacillota</taxon>
        <taxon>Negativicutes</taxon>
        <taxon>Selenomonadales</taxon>
        <taxon>Selenomonadaceae</taxon>
        <taxon>Selenomonas</taxon>
    </lineage>
</organism>
<dbReference type="RefSeq" id="WP_014424271.1">
    <property type="nucleotide sequence ID" value="NC_017068.1"/>
</dbReference>
<protein>
    <submittedName>
        <fullName evidence="1">Putative phage portal protein</fullName>
    </submittedName>
</protein>
<reference evidence="1 2" key="1">
    <citation type="submission" date="2011-10" db="EMBL/GenBank/DDBJ databases">
        <title>Whole genome sequence of Selenomonas ruminantium subsp. lactilytica TAM6421.</title>
        <authorList>
            <person name="Oguchi A."/>
            <person name="Ankai A."/>
            <person name="Kaneko J."/>
            <person name="Yamada-Narita S."/>
            <person name="Fukui S."/>
            <person name="Takahashi M."/>
            <person name="Onodera T."/>
            <person name="Kojima S."/>
            <person name="Fushimi T."/>
            <person name="Abe N."/>
            <person name="Kamio Y."/>
            <person name="Yamazaki S."/>
            <person name="Fujita N."/>
        </authorList>
    </citation>
    <scope>NUCLEOTIDE SEQUENCE [LARGE SCALE GENOMIC DNA]</scope>
    <source>
        <strain evidence="2">NBRC 103574 / TAM6421</strain>
    </source>
</reference>
<sequence>MWIFDKIKTWLGGPEETRLAMVSSTGNGFYSWNGDLYRSDIIRACLRPFYKSAGKLVPKQVRENSKGETLINPDSYVRVLLEEPNPYMTGQMMQERLAIQFKLNNNAFAFILRDAGGYAREIYPINAVGVQAKYDKNGVLFLEFTMKNGHVLTFYYSDVIHLRQDYGENDVFGSSNMEMLKPLMEVINATDQGMVSSIKNSATIRWLLKFKSPLAEPDKKRQVEMFAKAFLDQSENSTGVAAVDTKADAEQIHPDDKLPNAAQMDRALNRIYNIFGTNEAIVQSKYDEDQWNAYYESEIEPFATQFSHELTRKIFSRRERAHGNRIVFETSSLQYASMANKLNLVQMVDRGSMTPNEWRKVLNLGPIEDGDTPIRRLDTAQVTDGKTAEGGDE</sequence>
<dbReference type="EMBL" id="AP012292">
    <property type="protein sequence ID" value="BAL82834.1"/>
    <property type="molecule type" value="Genomic_DNA"/>
</dbReference>
<dbReference type="KEGG" id="sri:SELR_11260"/>
<name>I0GPZ7_SELRL</name>
<dbReference type="HOGENOM" id="CLU_054194_0_0_9"/>
<dbReference type="eggNOG" id="COG4695">
    <property type="taxonomic scope" value="Bacteria"/>
</dbReference>
<accession>I0GPZ7</accession>
<dbReference type="Pfam" id="PF04860">
    <property type="entry name" value="Phage_portal"/>
    <property type="match status" value="1"/>
</dbReference>
<evidence type="ECO:0000313" key="2">
    <source>
        <dbReference type="Proteomes" id="UP000007887"/>
    </source>
</evidence>
<dbReference type="InterPro" id="IPR006944">
    <property type="entry name" value="Phage/GTA_portal"/>
</dbReference>
<gene>
    <name evidence="1" type="ordered locus">SELR_11260</name>
</gene>
<dbReference type="Proteomes" id="UP000007887">
    <property type="component" value="Chromosome"/>
</dbReference>
<dbReference type="AlphaFoldDB" id="I0GPZ7"/>
<evidence type="ECO:0000313" key="1">
    <source>
        <dbReference type="EMBL" id="BAL82834.1"/>
    </source>
</evidence>
<dbReference type="PATRIC" id="fig|927704.6.peg.1160"/>
<proteinExistence type="predicted"/>